<proteinExistence type="predicted"/>
<dbReference type="InterPro" id="IPR013740">
    <property type="entry name" value="Redoxin"/>
</dbReference>
<accession>A0A4Q1JKH4</accession>
<gene>
    <name evidence="6" type="ORF">EO244_12730</name>
</gene>
<dbReference type="PROSITE" id="PS51352">
    <property type="entry name" value="THIOREDOXIN_2"/>
    <property type="match status" value="1"/>
</dbReference>
<evidence type="ECO:0000256" key="3">
    <source>
        <dbReference type="ARBA" id="ARBA00023157"/>
    </source>
</evidence>
<dbReference type="InterPro" id="IPR013766">
    <property type="entry name" value="Thioredoxin_domain"/>
</dbReference>
<dbReference type="AlphaFoldDB" id="A0A4Q1JKH4"/>
<dbReference type="PANTHER" id="PTHR42852">
    <property type="entry name" value="THIOL:DISULFIDE INTERCHANGE PROTEIN DSBE"/>
    <property type="match status" value="1"/>
</dbReference>
<evidence type="ECO:0000256" key="4">
    <source>
        <dbReference type="ARBA" id="ARBA00023284"/>
    </source>
</evidence>
<keyword evidence="4" id="KW-0676">Redox-active center</keyword>
<keyword evidence="7" id="KW-1185">Reference proteome</keyword>
<dbReference type="Proteomes" id="UP000289703">
    <property type="component" value="Unassembled WGS sequence"/>
</dbReference>
<evidence type="ECO:0000313" key="7">
    <source>
        <dbReference type="Proteomes" id="UP000289703"/>
    </source>
</evidence>
<dbReference type="Pfam" id="PF08534">
    <property type="entry name" value="Redoxin"/>
    <property type="match status" value="1"/>
</dbReference>
<protein>
    <submittedName>
        <fullName evidence="6">TlpA family protein disulfide reductase</fullName>
    </submittedName>
</protein>
<dbReference type="PANTHER" id="PTHR42852:SF6">
    <property type="entry name" value="THIOL:DISULFIDE INTERCHANGE PROTEIN DSBE"/>
    <property type="match status" value="1"/>
</dbReference>
<dbReference type="RefSeq" id="WP_129255064.1">
    <property type="nucleotide sequence ID" value="NZ_SAXA01000012.1"/>
</dbReference>
<organism evidence="6 7">
    <name type="scientific">Ancylomarina salipaludis</name>
    <dbReference type="NCBI Taxonomy" id="2501299"/>
    <lineage>
        <taxon>Bacteria</taxon>
        <taxon>Pseudomonadati</taxon>
        <taxon>Bacteroidota</taxon>
        <taxon>Bacteroidia</taxon>
        <taxon>Marinilabiliales</taxon>
        <taxon>Marinifilaceae</taxon>
        <taxon>Ancylomarina</taxon>
    </lineage>
</organism>
<evidence type="ECO:0000259" key="5">
    <source>
        <dbReference type="PROSITE" id="PS51352"/>
    </source>
</evidence>
<keyword evidence="3" id="KW-1015">Disulfide bond</keyword>
<dbReference type="Gene3D" id="3.40.30.10">
    <property type="entry name" value="Glutaredoxin"/>
    <property type="match status" value="1"/>
</dbReference>
<dbReference type="GO" id="GO:0016491">
    <property type="term" value="F:oxidoreductase activity"/>
    <property type="evidence" value="ECO:0007669"/>
    <property type="project" value="InterPro"/>
</dbReference>
<dbReference type="SUPFAM" id="SSF52833">
    <property type="entry name" value="Thioredoxin-like"/>
    <property type="match status" value="1"/>
</dbReference>
<dbReference type="InterPro" id="IPR036249">
    <property type="entry name" value="Thioredoxin-like_sf"/>
</dbReference>
<dbReference type="GO" id="GO:0017004">
    <property type="term" value="P:cytochrome complex assembly"/>
    <property type="evidence" value="ECO:0007669"/>
    <property type="project" value="UniProtKB-KW"/>
</dbReference>
<name>A0A4Q1JKH4_9BACT</name>
<feature type="domain" description="Thioredoxin" evidence="5">
    <location>
        <begin position="306"/>
        <end position="442"/>
    </location>
</feature>
<comment type="caution">
    <text evidence="6">The sequence shown here is derived from an EMBL/GenBank/DDBJ whole genome shotgun (WGS) entry which is preliminary data.</text>
</comment>
<dbReference type="GO" id="GO:0030313">
    <property type="term" value="C:cell envelope"/>
    <property type="evidence" value="ECO:0007669"/>
    <property type="project" value="UniProtKB-SubCell"/>
</dbReference>
<sequence length="442" mass="50228">MYKIIVVICLSLTILSCDSEDKTVYLKGKLENFGDEVFMSKETPDGIFLKEGIILKPNAQNRFEISFELDKPSYYRLGRNTLYLSPGDNLEVYCDYHDPKAAKFTGSGSDACYYLCAKPFPKGGSFLEAGKMIVGDPDLAEVLKRLDDKVKKRLLELDKTPNLSDLFKKLERGRVMFDAANTLFSYAGYASWIKKLSEEDAKVLQKNADDFFQNAIKDYLIGGGDVDFLQLDVYRDICSSCVKILGVENVDQDVVDYLETKSLLGQLLSSGPVAELVDQKLKTIDKIKNDRYKAVIEKAFQKYDSLLPGQKAPELTFQTKEGKVVKLSDYKGKMVVIDIWATWCGPCVKESPYFEKLAERHKDYNIEFLAISIDSNKKVWERYLEKHPKTTKQFITNRTAFAPYLIHGIPRFMVFDSKGLIVDAFAARPSSMELDELIRSKL</sequence>
<dbReference type="CDD" id="cd02966">
    <property type="entry name" value="TlpA_like_family"/>
    <property type="match status" value="1"/>
</dbReference>
<evidence type="ECO:0000313" key="6">
    <source>
        <dbReference type="EMBL" id="RXQ90963.1"/>
    </source>
</evidence>
<evidence type="ECO:0000256" key="2">
    <source>
        <dbReference type="ARBA" id="ARBA00022748"/>
    </source>
</evidence>
<dbReference type="OrthoDB" id="1098640at2"/>
<dbReference type="InterPro" id="IPR050553">
    <property type="entry name" value="Thioredoxin_ResA/DsbE_sf"/>
</dbReference>
<dbReference type="EMBL" id="SAXA01000012">
    <property type="protein sequence ID" value="RXQ90963.1"/>
    <property type="molecule type" value="Genomic_DNA"/>
</dbReference>
<dbReference type="InterPro" id="IPR017937">
    <property type="entry name" value="Thioredoxin_CS"/>
</dbReference>
<dbReference type="PROSITE" id="PS51257">
    <property type="entry name" value="PROKAR_LIPOPROTEIN"/>
    <property type="match status" value="1"/>
</dbReference>
<dbReference type="PROSITE" id="PS00194">
    <property type="entry name" value="THIOREDOXIN_1"/>
    <property type="match status" value="1"/>
</dbReference>
<evidence type="ECO:0000256" key="1">
    <source>
        <dbReference type="ARBA" id="ARBA00004196"/>
    </source>
</evidence>
<keyword evidence="2" id="KW-0201">Cytochrome c-type biogenesis</keyword>
<reference evidence="6 7" key="1">
    <citation type="submission" date="2019-01" db="EMBL/GenBank/DDBJ databases">
        <title>Ancylomarina salipaludis sp. nov., isolated from a salt marsh.</title>
        <authorList>
            <person name="Yoon J.-H."/>
        </authorList>
    </citation>
    <scope>NUCLEOTIDE SEQUENCE [LARGE SCALE GENOMIC DNA]</scope>
    <source>
        <strain evidence="6 7">SHSM-M15</strain>
    </source>
</reference>
<comment type="subcellular location">
    <subcellularLocation>
        <location evidence="1">Cell envelope</location>
    </subcellularLocation>
</comment>